<sequence>MTRLTDPHVSPSHSCLLSYHTDKFDLALTARDQAVLEAGSKVSDKTKVDGSKFPAISSLHAVVPASPSGLPISDISDQKSSYLDSTGFSGYVLDCRDDSNSSNVGKDEKGKSFFSAVTPVQLPGEMGEGESGDDVGGTVSIPATAAASSPTTMRLSSSSPLTEKMSWAISDRSLQVDCQMEFFPRYVQKPPAMYTFLCDQDIPRRSYACHTLLHSEAVVQVDYWLEQRCPLAYLGCPFSVVRLRPNSAAANLAYMPTINAFTVRYTSANTSDSNTATSAPSAVTSTHSFDTTSPSSAIASAAPSPIAFSTICRLDRLPHQVLKRIIDMLDEMSLVSLSQVSKQLADVCRRSLPSRGIVAPVWQRELRAGWRISGFAWSLPTCGEPVRRWRITDSPAPLGTQMTRHLHSECAFYEALRAQQPFCLYNPSEKPPFLSGAEREPEFI</sequence>
<gene>
    <name evidence="3" type="ORF">EgrG_000514800</name>
</gene>
<feature type="region of interest" description="Disordered" evidence="1">
    <location>
        <begin position="123"/>
        <end position="158"/>
    </location>
</feature>
<dbReference type="OrthoDB" id="5918172at2759"/>
<evidence type="ECO:0000313" key="3">
    <source>
        <dbReference type="EMBL" id="CDS19803.1"/>
    </source>
</evidence>
<dbReference type="GO" id="GO:0061630">
    <property type="term" value="F:ubiquitin protein ligase activity"/>
    <property type="evidence" value="ECO:0007669"/>
    <property type="project" value="InterPro"/>
</dbReference>
<dbReference type="Pfam" id="PF15966">
    <property type="entry name" value="F-box_4"/>
    <property type="match status" value="1"/>
</dbReference>
<protein>
    <submittedName>
        <fullName evidence="3 5">F box only protein</fullName>
    </submittedName>
</protein>
<dbReference type="WBParaSite" id="EgrG_000514800">
    <property type="protein sequence ID" value="EgrG_000514800"/>
    <property type="gene ID" value="EgrG_000514800"/>
</dbReference>
<name>A0A068WIB4_ECHGR</name>
<feature type="domain" description="F-box" evidence="2">
    <location>
        <begin position="311"/>
        <end position="365"/>
    </location>
</feature>
<reference evidence="3" key="2">
    <citation type="submission" date="2014-06" db="EMBL/GenBank/DDBJ databases">
        <authorList>
            <person name="Aslett M."/>
        </authorList>
    </citation>
    <scope>NUCLEOTIDE SEQUENCE</scope>
</reference>
<evidence type="ECO:0000313" key="4">
    <source>
        <dbReference type="Proteomes" id="UP000492820"/>
    </source>
</evidence>
<evidence type="ECO:0000256" key="1">
    <source>
        <dbReference type="SAM" id="MobiDB-lite"/>
    </source>
</evidence>
<dbReference type="PANTHER" id="PTHR15933">
    <property type="entry name" value="PROTEIN CBG16327"/>
    <property type="match status" value="1"/>
</dbReference>
<dbReference type="PROSITE" id="PS50181">
    <property type="entry name" value="FBOX"/>
    <property type="match status" value="1"/>
</dbReference>
<reference evidence="5" key="3">
    <citation type="submission" date="2020-10" db="UniProtKB">
        <authorList>
            <consortium name="WormBaseParasite"/>
        </authorList>
    </citation>
    <scope>IDENTIFICATION</scope>
</reference>
<proteinExistence type="predicted"/>
<dbReference type="InterPro" id="IPR036047">
    <property type="entry name" value="F-box-like_dom_sf"/>
</dbReference>
<dbReference type="SUPFAM" id="SSF81383">
    <property type="entry name" value="F-box domain"/>
    <property type="match status" value="1"/>
</dbReference>
<dbReference type="Proteomes" id="UP000492820">
    <property type="component" value="Unassembled WGS sequence"/>
</dbReference>
<dbReference type="InterPro" id="IPR031890">
    <property type="entry name" value="Fbxo30/Fbxo40"/>
</dbReference>
<organism evidence="3">
    <name type="scientific">Echinococcus granulosus</name>
    <name type="common">Hydatid tapeworm</name>
    <dbReference type="NCBI Taxonomy" id="6210"/>
    <lineage>
        <taxon>Eukaryota</taxon>
        <taxon>Metazoa</taxon>
        <taxon>Spiralia</taxon>
        <taxon>Lophotrochozoa</taxon>
        <taxon>Platyhelminthes</taxon>
        <taxon>Cestoda</taxon>
        <taxon>Eucestoda</taxon>
        <taxon>Cyclophyllidea</taxon>
        <taxon>Taeniidae</taxon>
        <taxon>Echinococcus</taxon>
        <taxon>Echinococcus granulosus group</taxon>
    </lineage>
</organism>
<dbReference type="InterPro" id="IPR001810">
    <property type="entry name" value="F-box_dom"/>
</dbReference>
<dbReference type="EMBL" id="LK028579">
    <property type="protein sequence ID" value="CDS19803.1"/>
    <property type="molecule type" value="Genomic_DNA"/>
</dbReference>
<dbReference type="AlphaFoldDB" id="A0A068WIB4"/>
<accession>A0A068WIB4</accession>
<feature type="compositionally biased region" description="Low complexity" evidence="1">
    <location>
        <begin position="142"/>
        <end position="158"/>
    </location>
</feature>
<evidence type="ECO:0000313" key="5">
    <source>
        <dbReference type="WBParaSite" id="EgrG_000514800"/>
    </source>
</evidence>
<evidence type="ECO:0000259" key="2">
    <source>
        <dbReference type="PROSITE" id="PS50181"/>
    </source>
</evidence>
<reference evidence="3 4" key="1">
    <citation type="journal article" date="2013" name="Nature">
        <title>The genomes of four tapeworm species reveal adaptations to parasitism.</title>
        <authorList>
            <person name="Tsai I.J."/>
            <person name="Zarowiecki M."/>
            <person name="Holroyd N."/>
            <person name="Garciarrubio A."/>
            <person name="Sanchez-Flores A."/>
            <person name="Brooks K.L."/>
            <person name="Tracey A."/>
            <person name="Bobes R.J."/>
            <person name="Fragoso G."/>
            <person name="Sciutto E."/>
            <person name="Aslett M."/>
            <person name="Beasley H."/>
            <person name="Bennett H.M."/>
            <person name="Cai J."/>
            <person name="Camicia F."/>
            <person name="Clark R."/>
            <person name="Cucher M."/>
            <person name="De Silva N."/>
            <person name="Day T.A."/>
            <person name="Deplazes P."/>
            <person name="Estrada K."/>
            <person name="Fernandez C."/>
            <person name="Holland P.W."/>
            <person name="Hou J."/>
            <person name="Hu S."/>
            <person name="Huckvale T."/>
            <person name="Hung S.S."/>
            <person name="Kamenetzky L."/>
            <person name="Keane J.A."/>
            <person name="Kiss F."/>
            <person name="Koziol U."/>
            <person name="Lambert O."/>
            <person name="Liu K."/>
            <person name="Luo X."/>
            <person name="Luo Y."/>
            <person name="Macchiaroli N."/>
            <person name="Nichol S."/>
            <person name="Paps J."/>
            <person name="Parkinson J."/>
            <person name="Pouchkina-Stantcheva N."/>
            <person name="Riddiford N."/>
            <person name="Rosenzvit M."/>
            <person name="Salinas G."/>
            <person name="Wasmuth J.D."/>
            <person name="Zamanian M."/>
            <person name="Zheng Y."/>
            <person name="Cai X."/>
            <person name="Soberon X."/>
            <person name="Olson P.D."/>
            <person name="Laclette J.P."/>
            <person name="Brehm K."/>
            <person name="Berriman M."/>
            <person name="Garciarrubio A."/>
            <person name="Bobes R.J."/>
            <person name="Fragoso G."/>
            <person name="Sanchez-Flores A."/>
            <person name="Estrada K."/>
            <person name="Cevallos M.A."/>
            <person name="Morett E."/>
            <person name="Gonzalez V."/>
            <person name="Portillo T."/>
            <person name="Ochoa-Leyva A."/>
            <person name="Jose M.V."/>
            <person name="Sciutto E."/>
            <person name="Landa A."/>
            <person name="Jimenez L."/>
            <person name="Valdes V."/>
            <person name="Carrero J.C."/>
            <person name="Larralde C."/>
            <person name="Morales-Montor J."/>
            <person name="Limon-Lason J."/>
            <person name="Soberon X."/>
            <person name="Laclette J.P."/>
        </authorList>
    </citation>
    <scope>NUCLEOTIDE SEQUENCE [LARGE SCALE GENOMIC DNA]</scope>
</reference>
<dbReference type="PANTHER" id="PTHR15933:SF20">
    <property type="entry name" value="F-BOX DOMAIN-CONTAINING PROTEIN"/>
    <property type="match status" value="1"/>
</dbReference>